<dbReference type="GO" id="GO:0004497">
    <property type="term" value="F:monooxygenase activity"/>
    <property type="evidence" value="ECO:0007669"/>
    <property type="project" value="UniProtKB-ARBA"/>
</dbReference>
<dbReference type="Gene3D" id="2.102.10.10">
    <property type="entry name" value="Rieske [2Fe-2S] iron-sulphur domain"/>
    <property type="match status" value="1"/>
</dbReference>
<keyword evidence="8" id="KW-1185">Reference proteome</keyword>
<keyword evidence="4" id="KW-0411">Iron-sulfur</keyword>
<keyword evidence="2" id="KW-0479">Metal-binding</keyword>
<dbReference type="OrthoDB" id="25106at2"/>
<dbReference type="GO" id="GO:0051537">
    <property type="term" value="F:2 iron, 2 sulfur cluster binding"/>
    <property type="evidence" value="ECO:0007669"/>
    <property type="project" value="UniProtKB-KW"/>
</dbReference>
<dbReference type="AlphaFoldDB" id="A0A4V2LWW2"/>
<evidence type="ECO:0000313" key="8">
    <source>
        <dbReference type="Proteomes" id="UP000292274"/>
    </source>
</evidence>
<keyword evidence="3" id="KW-0408">Iron</keyword>
<name>A0A4V2LWW2_9ACTN</name>
<dbReference type="InterPro" id="IPR006311">
    <property type="entry name" value="TAT_signal"/>
</dbReference>
<dbReference type="SUPFAM" id="SSF50022">
    <property type="entry name" value="ISP domain"/>
    <property type="match status" value="1"/>
</dbReference>
<proteinExistence type="predicted"/>
<protein>
    <submittedName>
        <fullName evidence="7">Rieske (2Fe-2S) protein</fullName>
    </submittedName>
</protein>
<dbReference type="Proteomes" id="UP000292274">
    <property type="component" value="Unassembled WGS sequence"/>
</dbReference>
<dbReference type="InterPro" id="IPR017941">
    <property type="entry name" value="Rieske_2Fe-2S"/>
</dbReference>
<feature type="domain" description="Rieske" evidence="6">
    <location>
        <begin position="66"/>
        <end position="158"/>
    </location>
</feature>
<accession>A0A4V2LWW2</accession>
<feature type="region of interest" description="Disordered" evidence="5">
    <location>
        <begin position="40"/>
        <end position="72"/>
    </location>
</feature>
<evidence type="ECO:0000256" key="4">
    <source>
        <dbReference type="ARBA" id="ARBA00023014"/>
    </source>
</evidence>
<organism evidence="7 8">
    <name type="scientific">Micromonospora zingiberis</name>
    <dbReference type="NCBI Taxonomy" id="2053011"/>
    <lineage>
        <taxon>Bacteria</taxon>
        <taxon>Bacillati</taxon>
        <taxon>Actinomycetota</taxon>
        <taxon>Actinomycetes</taxon>
        <taxon>Micromonosporales</taxon>
        <taxon>Micromonosporaceae</taxon>
        <taxon>Micromonospora</taxon>
    </lineage>
</organism>
<dbReference type="EMBL" id="SJJR01000005">
    <property type="protein sequence ID" value="TCB98045.1"/>
    <property type="molecule type" value="Genomic_DNA"/>
</dbReference>
<dbReference type="InterPro" id="IPR036922">
    <property type="entry name" value="Rieske_2Fe-2S_sf"/>
</dbReference>
<evidence type="ECO:0000256" key="1">
    <source>
        <dbReference type="ARBA" id="ARBA00022714"/>
    </source>
</evidence>
<evidence type="ECO:0000259" key="6">
    <source>
        <dbReference type="PROSITE" id="PS51296"/>
    </source>
</evidence>
<dbReference type="Pfam" id="PF00355">
    <property type="entry name" value="Rieske"/>
    <property type="match status" value="1"/>
</dbReference>
<evidence type="ECO:0000256" key="5">
    <source>
        <dbReference type="SAM" id="MobiDB-lite"/>
    </source>
</evidence>
<keyword evidence="1" id="KW-0001">2Fe-2S</keyword>
<gene>
    <name evidence="7" type="ORF">E0H26_10695</name>
</gene>
<comment type="caution">
    <text evidence="7">The sequence shown here is derived from an EMBL/GenBank/DDBJ whole genome shotgun (WGS) entry which is preliminary data.</text>
</comment>
<dbReference type="GO" id="GO:0016705">
    <property type="term" value="F:oxidoreductase activity, acting on paired donors, with incorporation or reduction of molecular oxygen"/>
    <property type="evidence" value="ECO:0007669"/>
    <property type="project" value="UniProtKB-ARBA"/>
</dbReference>
<sequence>MTDDQVAAAGTVRTRRTLLAGAGAAGAAVVLSACGGGDDNGAAPTSPGPQVTNTGDAGGGDRQGSQSLARTTDIPLGGGAILAAQGIVITQPSAGEFRGFDPKCPHQGCNVSTIEGGTINCVCHQSRFSIEDGSVQSGPSPAPLAPKNVKVEGDQISLA</sequence>
<evidence type="ECO:0000313" key="7">
    <source>
        <dbReference type="EMBL" id="TCB98045.1"/>
    </source>
</evidence>
<dbReference type="RefSeq" id="WP_131303421.1">
    <property type="nucleotide sequence ID" value="NZ_SJJR01000005.1"/>
</dbReference>
<feature type="region of interest" description="Disordered" evidence="5">
    <location>
        <begin position="132"/>
        <end position="159"/>
    </location>
</feature>
<dbReference type="GO" id="GO:0046872">
    <property type="term" value="F:metal ion binding"/>
    <property type="evidence" value="ECO:0007669"/>
    <property type="project" value="UniProtKB-KW"/>
</dbReference>
<evidence type="ECO:0000256" key="2">
    <source>
        <dbReference type="ARBA" id="ARBA00022723"/>
    </source>
</evidence>
<dbReference type="PROSITE" id="PS51318">
    <property type="entry name" value="TAT"/>
    <property type="match status" value="1"/>
</dbReference>
<reference evidence="7 8" key="1">
    <citation type="submission" date="2019-02" db="EMBL/GenBank/DDBJ databases">
        <title>Jishengella sp. nov., isolated from a root of Zingiber montanum.</title>
        <authorList>
            <person name="Kuncharoen N."/>
            <person name="Kudo T."/>
            <person name="Masahiro Y."/>
            <person name="Ohkuma M."/>
            <person name="Tanasupawat S."/>
        </authorList>
    </citation>
    <scope>NUCLEOTIDE SEQUENCE [LARGE SCALE GENOMIC DNA]</scope>
    <source>
        <strain evidence="7 8">PLAI 1-1</strain>
    </source>
</reference>
<dbReference type="CDD" id="cd03467">
    <property type="entry name" value="Rieske"/>
    <property type="match status" value="1"/>
</dbReference>
<evidence type="ECO:0000256" key="3">
    <source>
        <dbReference type="ARBA" id="ARBA00023004"/>
    </source>
</evidence>
<dbReference type="PROSITE" id="PS51296">
    <property type="entry name" value="RIESKE"/>
    <property type="match status" value="1"/>
</dbReference>